<dbReference type="InterPro" id="IPR013785">
    <property type="entry name" value="Aldolase_TIM"/>
</dbReference>
<dbReference type="Proteomes" id="UP000018208">
    <property type="component" value="Unassembled WGS sequence"/>
</dbReference>
<protein>
    <submittedName>
        <fullName evidence="5">tRNA dihydrouridine synthase</fullName>
    </submittedName>
</protein>
<evidence type="ECO:0000256" key="2">
    <source>
        <dbReference type="ARBA" id="ARBA00023027"/>
    </source>
</evidence>
<gene>
    <name evidence="5" type="ORF">SS50377_12853</name>
    <name evidence="6" type="ORF">SS50377_25937</name>
</gene>
<feature type="compositionally biased region" description="Basic and acidic residues" evidence="3">
    <location>
        <begin position="434"/>
        <end position="443"/>
    </location>
</feature>
<feature type="domain" description="DUS-like FMN-binding" evidence="4">
    <location>
        <begin position="4"/>
        <end position="239"/>
    </location>
</feature>
<dbReference type="Gene3D" id="3.20.20.70">
    <property type="entry name" value="Aldolase class I"/>
    <property type="match status" value="1"/>
</dbReference>
<dbReference type="Pfam" id="PF01207">
    <property type="entry name" value="Dus"/>
    <property type="match status" value="1"/>
</dbReference>
<dbReference type="VEuPathDB" id="GiardiaDB:SS50377_25937"/>
<accession>V6LR48</accession>
<dbReference type="EMBL" id="KI546048">
    <property type="protein sequence ID" value="EST47080.1"/>
    <property type="molecule type" value="Genomic_DNA"/>
</dbReference>
<proteinExistence type="predicted"/>
<reference evidence="6" key="2">
    <citation type="submission" date="2020-12" db="EMBL/GenBank/DDBJ databases">
        <title>New Spironucleus salmonicida genome in near-complete chromosomes.</title>
        <authorList>
            <person name="Xu F."/>
            <person name="Kurt Z."/>
            <person name="Jimenez-Gonzalez A."/>
            <person name="Astvaldsson A."/>
            <person name="Andersson J.O."/>
            <person name="Svard S.G."/>
        </authorList>
    </citation>
    <scope>NUCLEOTIDE SEQUENCE</scope>
    <source>
        <strain evidence="6">ATCC 50377</strain>
    </source>
</reference>
<dbReference type="CDD" id="cd02801">
    <property type="entry name" value="DUS_like_FMN"/>
    <property type="match status" value="1"/>
</dbReference>
<organism evidence="5">
    <name type="scientific">Spironucleus salmonicida</name>
    <dbReference type="NCBI Taxonomy" id="348837"/>
    <lineage>
        <taxon>Eukaryota</taxon>
        <taxon>Metamonada</taxon>
        <taxon>Diplomonadida</taxon>
        <taxon>Hexamitidae</taxon>
        <taxon>Hexamitinae</taxon>
        <taxon>Spironucleus</taxon>
    </lineage>
</organism>
<keyword evidence="7" id="KW-1185">Reference proteome</keyword>
<keyword evidence="2" id="KW-0520">NAD</keyword>
<dbReference type="PANTHER" id="PTHR11082">
    <property type="entry name" value="TRNA-DIHYDROURIDINE SYNTHASE"/>
    <property type="match status" value="1"/>
</dbReference>
<dbReference type="PANTHER" id="PTHR11082:SF5">
    <property type="entry name" value="TRNA-DIHYDROURIDINE(16_17) SYNTHASE [NAD(P)(+)]-LIKE"/>
    <property type="match status" value="1"/>
</dbReference>
<name>V6LR48_9EUKA</name>
<evidence type="ECO:0000313" key="5">
    <source>
        <dbReference type="EMBL" id="EST47080.1"/>
    </source>
</evidence>
<evidence type="ECO:0000256" key="1">
    <source>
        <dbReference type="ARBA" id="ARBA00022857"/>
    </source>
</evidence>
<dbReference type="InterPro" id="IPR035587">
    <property type="entry name" value="DUS-like_FMN-bd"/>
</dbReference>
<keyword evidence="1" id="KW-0521">NADP</keyword>
<evidence type="ECO:0000259" key="4">
    <source>
        <dbReference type="Pfam" id="PF01207"/>
    </source>
</evidence>
<sequence length="485" mass="55452">MNCIAPMIDGSEYPFRQLVSHFGVTHFWTPMYNAASLLTNKPLIAQLEKTLSTEARKVVFQLAGTEPSAFEAAARLFMHHKNISHFELNLGCAQSCAQKGKYGSYLMTEKTLISAIFHSFRKLDLQISAKCRIFESDNETADFIQFLIDEKCSRITVHARLSKLKMGCYSGDARIQDLSIMLGEFQKKNPQIEFILNGGISDFQQVKYIQEKYKIGVMSGQILLQNCFLFCENLEAKNQFLVEFMKKFNPQNNYFQRIRAEFQSPRAIDYQEIPISSDWNSSLSNDKMTKLMEMQPKGAIFGSVELRKMRIRALLMLTEEFLSAYFGGLEAPFTSIINHAMQLIGRDLLRVQTDLRALLAGKKWRSEFIDKNEWFRMKIQQVQCVGIEVIRRLEDGEGCFDGVEKLEGMKNSENSDRDQLKSGQCGAYCDQNQREQGEEKLDEMAGQQEANRGDRLVNVSGMQNLGLEQAQQAEDDILNCKCDDK</sequence>
<dbReference type="EMBL" id="AUWU02000006">
    <property type="protein sequence ID" value="KAH0571746.1"/>
    <property type="molecule type" value="Genomic_DNA"/>
</dbReference>
<dbReference type="AlphaFoldDB" id="V6LR48"/>
<dbReference type="OrthoDB" id="272303at2759"/>
<evidence type="ECO:0000313" key="6">
    <source>
        <dbReference type="EMBL" id="KAH0571746.1"/>
    </source>
</evidence>
<dbReference type="SUPFAM" id="SSF51395">
    <property type="entry name" value="FMN-linked oxidoreductases"/>
    <property type="match status" value="1"/>
</dbReference>
<evidence type="ECO:0000313" key="7">
    <source>
        <dbReference type="Proteomes" id="UP000018208"/>
    </source>
</evidence>
<dbReference type="GO" id="GO:0017150">
    <property type="term" value="F:tRNA dihydrouridine synthase activity"/>
    <property type="evidence" value="ECO:0007669"/>
    <property type="project" value="TreeGrafter"/>
</dbReference>
<reference evidence="5 6" key="1">
    <citation type="journal article" date="2014" name="PLoS Genet.">
        <title>The Genome of Spironucleus salmonicida Highlights a Fish Pathogen Adapted to Fluctuating Environments.</title>
        <authorList>
            <person name="Xu F."/>
            <person name="Jerlstrom-Hultqvist J."/>
            <person name="Einarsson E."/>
            <person name="Astvaldsson A."/>
            <person name="Svard S.G."/>
            <person name="Andersson J.O."/>
        </authorList>
    </citation>
    <scope>NUCLEOTIDE SEQUENCE</scope>
    <source>
        <strain evidence="6">ATCC 50377</strain>
    </source>
</reference>
<evidence type="ECO:0000256" key="3">
    <source>
        <dbReference type="SAM" id="MobiDB-lite"/>
    </source>
</evidence>
<feature type="region of interest" description="Disordered" evidence="3">
    <location>
        <begin position="434"/>
        <end position="454"/>
    </location>
</feature>